<keyword evidence="4 8" id="KW-0186">Copper</keyword>
<organism evidence="9">
    <name type="scientific">Cyberlindnera fabianii</name>
    <name type="common">Yeast</name>
    <name type="synonym">Hansenula fabianii</name>
    <dbReference type="NCBI Taxonomy" id="36022"/>
    <lineage>
        <taxon>Eukaryota</taxon>
        <taxon>Fungi</taxon>
        <taxon>Dikarya</taxon>
        <taxon>Ascomycota</taxon>
        <taxon>Saccharomycotina</taxon>
        <taxon>Saccharomycetes</taxon>
        <taxon>Phaffomycetales</taxon>
        <taxon>Phaffomycetaceae</taxon>
        <taxon>Cyberlindnera</taxon>
    </lineage>
</organism>
<evidence type="ECO:0000256" key="5">
    <source>
        <dbReference type="ARBA" id="ARBA00023128"/>
    </source>
</evidence>
<keyword evidence="7" id="KW-0143">Chaperone</keyword>
<dbReference type="GO" id="GO:0005507">
    <property type="term" value="F:copper ion binding"/>
    <property type="evidence" value="ECO:0007669"/>
    <property type="project" value="InterPro"/>
</dbReference>
<evidence type="ECO:0000256" key="2">
    <source>
        <dbReference type="ARBA" id="ARBA00009241"/>
    </source>
</evidence>
<dbReference type="InterPro" id="IPR007745">
    <property type="entry name" value="Cyt_c_oxidase_Cu-chaperone"/>
</dbReference>
<proteinExistence type="inferred from homology"/>
<dbReference type="Gene3D" id="1.10.287.1130">
    <property type="entry name" value="CytochromE C oxidase copper chaperone"/>
    <property type="match status" value="1"/>
</dbReference>
<evidence type="ECO:0000313" key="9">
    <source>
        <dbReference type="EMBL" id="CDR46858.1"/>
    </source>
</evidence>
<evidence type="ECO:0000256" key="4">
    <source>
        <dbReference type="ARBA" id="ARBA00023008"/>
    </source>
</evidence>
<protein>
    <submittedName>
        <fullName evidence="9">CYFA0S26e00848g1_1</fullName>
    </submittedName>
</protein>
<keyword evidence="5" id="KW-0496">Mitochondrion</keyword>
<keyword evidence="3 8" id="KW-0479">Metal-binding</keyword>
<sequence length="55" mass="6289">MPEQTQTEKPKPCCVCKPEKEARDQCLLINGQESGKCDDMITQYKKCMKGYGFDI</sequence>
<dbReference type="SUPFAM" id="SSF47072">
    <property type="entry name" value="Cysteine alpha-hairpin motif"/>
    <property type="match status" value="1"/>
</dbReference>
<dbReference type="EMBL" id="LK052911">
    <property type="protein sequence ID" value="CDR46858.1"/>
    <property type="molecule type" value="Genomic_DNA"/>
</dbReference>
<dbReference type="GO" id="GO:0016531">
    <property type="term" value="F:copper chaperone activity"/>
    <property type="evidence" value="ECO:0007669"/>
    <property type="project" value="InterPro"/>
</dbReference>
<evidence type="ECO:0000256" key="6">
    <source>
        <dbReference type="ARBA" id="ARBA00023157"/>
    </source>
</evidence>
<evidence type="ECO:0000256" key="8">
    <source>
        <dbReference type="PIRSR" id="PIRSR607745-1"/>
    </source>
</evidence>
<comment type="subcellular location">
    <subcellularLocation>
        <location evidence="1">Mitochondrion intermembrane space</location>
    </subcellularLocation>
</comment>
<dbReference type="PhylomeDB" id="A0A061BBY0"/>
<reference evidence="9" key="1">
    <citation type="journal article" date="2014" name="Genome Announc.">
        <title>Genome sequence of the yeast Cyberlindnera fabianii (Hansenula fabianii).</title>
        <authorList>
            <person name="Freel K.C."/>
            <person name="Sarilar V."/>
            <person name="Neuveglise C."/>
            <person name="Devillers H."/>
            <person name="Friedrich A."/>
            <person name="Schacherer J."/>
        </authorList>
    </citation>
    <scope>NUCLEOTIDE SEQUENCE</scope>
    <source>
        <strain evidence="9">YJS4271</strain>
    </source>
</reference>
<evidence type="ECO:0000256" key="3">
    <source>
        <dbReference type="ARBA" id="ARBA00022723"/>
    </source>
</evidence>
<dbReference type="OrthoDB" id="1915887at2759"/>
<dbReference type="GO" id="GO:0005758">
    <property type="term" value="C:mitochondrial intermembrane space"/>
    <property type="evidence" value="ECO:0007669"/>
    <property type="project" value="UniProtKB-SubCell"/>
</dbReference>
<dbReference type="Pfam" id="PF05051">
    <property type="entry name" value="COX17"/>
    <property type="match status" value="1"/>
</dbReference>
<evidence type="ECO:0000256" key="7">
    <source>
        <dbReference type="ARBA" id="ARBA00023186"/>
    </source>
</evidence>
<dbReference type="PROSITE" id="PS51808">
    <property type="entry name" value="CHCH"/>
    <property type="match status" value="1"/>
</dbReference>
<evidence type="ECO:0000256" key="1">
    <source>
        <dbReference type="ARBA" id="ARBA00004569"/>
    </source>
</evidence>
<comment type="similarity">
    <text evidence="2">Belongs to the COX17 family.</text>
</comment>
<dbReference type="InterPro" id="IPR009069">
    <property type="entry name" value="Cys_alpha_HP_mot_SF"/>
</dbReference>
<dbReference type="PANTHER" id="PTHR16719">
    <property type="entry name" value="CYTOCHROME C OXIDASE COPPER CHAPERONE"/>
    <property type="match status" value="1"/>
</dbReference>
<dbReference type="AlphaFoldDB" id="A0A061BBY0"/>
<keyword evidence="6" id="KW-1015">Disulfide bond</keyword>
<dbReference type="PANTHER" id="PTHR16719:SF0">
    <property type="entry name" value="CYTOCHROME C OXIDASE COPPER CHAPERONE"/>
    <property type="match status" value="1"/>
</dbReference>
<feature type="binding site" evidence="8">
    <location>
        <position position="14"/>
    </location>
    <ligand>
        <name>Cu cation</name>
        <dbReference type="ChEBI" id="CHEBI:23378"/>
    </ligand>
</feature>
<dbReference type="GO" id="GO:0033617">
    <property type="term" value="P:mitochondrial respiratory chain complex IV assembly"/>
    <property type="evidence" value="ECO:0007669"/>
    <property type="project" value="TreeGrafter"/>
</dbReference>
<accession>A0A061BBY0</accession>
<name>A0A061BBY0_CYBFA</name>
<feature type="binding site" evidence="8">
    <location>
        <position position="13"/>
    </location>
    <ligand>
        <name>Cu cation</name>
        <dbReference type="ChEBI" id="CHEBI:23378"/>
    </ligand>
</feature>
<gene>
    <name evidence="9" type="ORF">CYFA0S_26e00848g</name>
</gene>